<accession>A0A816V487</accession>
<organism evidence="1">
    <name type="scientific">Brassica napus</name>
    <name type="common">Rape</name>
    <dbReference type="NCBI Taxonomy" id="3708"/>
    <lineage>
        <taxon>Eukaryota</taxon>
        <taxon>Viridiplantae</taxon>
        <taxon>Streptophyta</taxon>
        <taxon>Embryophyta</taxon>
        <taxon>Tracheophyta</taxon>
        <taxon>Spermatophyta</taxon>
        <taxon>Magnoliopsida</taxon>
        <taxon>eudicotyledons</taxon>
        <taxon>Gunneridae</taxon>
        <taxon>Pentapetalae</taxon>
        <taxon>rosids</taxon>
        <taxon>malvids</taxon>
        <taxon>Brassicales</taxon>
        <taxon>Brassicaceae</taxon>
        <taxon>Brassiceae</taxon>
        <taxon>Brassica</taxon>
    </lineage>
</organism>
<reference evidence="1" key="1">
    <citation type="submission" date="2021-01" db="EMBL/GenBank/DDBJ databases">
        <authorList>
            <consortium name="Genoscope - CEA"/>
            <person name="William W."/>
        </authorList>
    </citation>
    <scope>NUCLEOTIDE SEQUENCE</scope>
</reference>
<dbReference type="EMBL" id="HG994357">
    <property type="protein sequence ID" value="CAF2118060.1"/>
    <property type="molecule type" value="Genomic_DNA"/>
</dbReference>
<protein>
    <submittedName>
        <fullName evidence="1">(rape) hypothetical protein</fullName>
    </submittedName>
</protein>
<sequence length="39" mass="4472">MTSYATILFALPQYHCRGGCEKWLRKLIVLLDSLLFASL</sequence>
<dbReference type="Proteomes" id="UP001295469">
    <property type="component" value="Chromosome A03"/>
</dbReference>
<evidence type="ECO:0000313" key="1">
    <source>
        <dbReference type="EMBL" id="CAF2118060.1"/>
    </source>
</evidence>
<name>A0A816V487_BRANA</name>
<proteinExistence type="predicted"/>
<gene>
    <name evidence="1" type="ORF">DARMORV10_A03P00010.1</name>
</gene>
<dbReference type="AlphaFoldDB" id="A0A816V487"/>